<dbReference type="PANTHER" id="PTHR33619:SF3">
    <property type="entry name" value="POLYSACCHARIDE EXPORT PROTEIN GFCE-RELATED"/>
    <property type="match status" value="1"/>
</dbReference>
<organism evidence="18">
    <name type="scientific">marine sediment metagenome</name>
    <dbReference type="NCBI Taxonomy" id="412755"/>
    <lineage>
        <taxon>unclassified sequences</taxon>
        <taxon>metagenomes</taxon>
        <taxon>ecological metagenomes</taxon>
    </lineage>
</organism>
<dbReference type="EMBL" id="BARS01037511">
    <property type="protein sequence ID" value="GAG14173.1"/>
    <property type="molecule type" value="Genomic_DNA"/>
</dbReference>
<keyword evidence="9" id="KW-0406">Ion transport</keyword>
<evidence type="ECO:0000256" key="14">
    <source>
        <dbReference type="ARBA" id="ARBA00023288"/>
    </source>
</evidence>
<protein>
    <recommendedName>
        <fullName evidence="19">Soluble ligand binding domain-containing protein</fullName>
    </recommendedName>
</protein>
<evidence type="ECO:0000256" key="8">
    <source>
        <dbReference type="ARBA" id="ARBA00023047"/>
    </source>
</evidence>
<evidence type="ECO:0000256" key="7">
    <source>
        <dbReference type="ARBA" id="ARBA00022729"/>
    </source>
</evidence>
<dbReference type="Gene3D" id="3.30.1950.10">
    <property type="entry name" value="wza like domain"/>
    <property type="match status" value="1"/>
</dbReference>
<feature type="non-terminal residue" evidence="18">
    <location>
        <position position="256"/>
    </location>
</feature>
<feature type="domain" description="Polysaccharide export protein N-terminal" evidence="15">
    <location>
        <begin position="36"/>
        <end position="110"/>
    </location>
</feature>
<evidence type="ECO:0008006" key="19">
    <source>
        <dbReference type="Google" id="ProtNLM"/>
    </source>
</evidence>
<reference evidence="18" key="1">
    <citation type="journal article" date="2014" name="Front. Microbiol.">
        <title>High frequency of phylogenetically diverse reductive dehalogenase-homologous genes in deep subseafloor sedimentary metagenomes.</title>
        <authorList>
            <person name="Kawai M."/>
            <person name="Futagami T."/>
            <person name="Toyoda A."/>
            <person name="Takaki Y."/>
            <person name="Nishi S."/>
            <person name="Hori S."/>
            <person name="Arai W."/>
            <person name="Tsubouchi T."/>
            <person name="Morono Y."/>
            <person name="Uchiyama I."/>
            <person name="Ito T."/>
            <person name="Fujiyama A."/>
            <person name="Inagaki F."/>
            <person name="Takami H."/>
        </authorList>
    </citation>
    <scope>NUCLEOTIDE SEQUENCE</scope>
    <source>
        <strain evidence="18">Expedition CK06-06</strain>
    </source>
</reference>
<dbReference type="GO" id="GO:0015159">
    <property type="term" value="F:polysaccharide transmembrane transporter activity"/>
    <property type="evidence" value="ECO:0007669"/>
    <property type="project" value="InterPro"/>
</dbReference>
<evidence type="ECO:0000256" key="4">
    <source>
        <dbReference type="ARBA" id="ARBA00022452"/>
    </source>
</evidence>
<keyword evidence="4" id="KW-1134">Transmembrane beta strand</keyword>
<dbReference type="Pfam" id="PF10531">
    <property type="entry name" value="SLBB"/>
    <property type="match status" value="1"/>
</dbReference>
<evidence type="ECO:0000259" key="15">
    <source>
        <dbReference type="Pfam" id="PF02563"/>
    </source>
</evidence>
<comment type="caution">
    <text evidence="18">The sequence shown here is derived from an EMBL/GenBank/DDBJ whole genome shotgun (WGS) entry which is preliminary data.</text>
</comment>
<dbReference type="InterPro" id="IPR003715">
    <property type="entry name" value="Poly_export_N"/>
</dbReference>
<gene>
    <name evidence="18" type="ORF">S01H1_57517</name>
</gene>
<keyword evidence="3" id="KW-0813">Transport</keyword>
<evidence type="ECO:0000313" key="18">
    <source>
        <dbReference type="EMBL" id="GAG14173.1"/>
    </source>
</evidence>
<keyword evidence="10" id="KW-0626">Porin</keyword>
<dbReference type="GO" id="GO:0009279">
    <property type="term" value="C:cell outer membrane"/>
    <property type="evidence" value="ECO:0007669"/>
    <property type="project" value="UniProtKB-SubCell"/>
</dbReference>
<dbReference type="GO" id="GO:0015288">
    <property type="term" value="F:porin activity"/>
    <property type="evidence" value="ECO:0007669"/>
    <property type="project" value="UniProtKB-KW"/>
</dbReference>
<keyword evidence="5" id="KW-0762">Sugar transport</keyword>
<evidence type="ECO:0000256" key="10">
    <source>
        <dbReference type="ARBA" id="ARBA00023114"/>
    </source>
</evidence>
<dbReference type="GO" id="GO:0006811">
    <property type="term" value="P:monoatomic ion transport"/>
    <property type="evidence" value="ECO:0007669"/>
    <property type="project" value="UniProtKB-KW"/>
</dbReference>
<dbReference type="Pfam" id="PF22461">
    <property type="entry name" value="SLBB_2"/>
    <property type="match status" value="1"/>
</dbReference>
<dbReference type="InterPro" id="IPR054765">
    <property type="entry name" value="SLBB_dom"/>
</dbReference>
<dbReference type="GO" id="GO:0046930">
    <property type="term" value="C:pore complex"/>
    <property type="evidence" value="ECO:0007669"/>
    <property type="project" value="UniProtKB-KW"/>
</dbReference>
<evidence type="ECO:0000259" key="16">
    <source>
        <dbReference type="Pfam" id="PF10531"/>
    </source>
</evidence>
<feature type="domain" description="Soluble ligand binding" evidence="16">
    <location>
        <begin position="208"/>
        <end position="253"/>
    </location>
</feature>
<evidence type="ECO:0000256" key="9">
    <source>
        <dbReference type="ARBA" id="ARBA00023065"/>
    </source>
</evidence>
<dbReference type="AlphaFoldDB" id="X0VNY1"/>
<evidence type="ECO:0000259" key="17">
    <source>
        <dbReference type="Pfam" id="PF22461"/>
    </source>
</evidence>
<feature type="non-terminal residue" evidence="18">
    <location>
        <position position="1"/>
    </location>
</feature>
<evidence type="ECO:0000256" key="3">
    <source>
        <dbReference type="ARBA" id="ARBA00022448"/>
    </source>
</evidence>
<evidence type="ECO:0000256" key="13">
    <source>
        <dbReference type="ARBA" id="ARBA00023237"/>
    </source>
</evidence>
<sequence>DKRVDKGLKDVIEETPHFSVAQYFLQHPEAKGSGGGDYKVGGYDVMSIIVYEEQDLSREAIRVSADGYISFPLIGRIKVDDLTTSEIEKLLSSRLAEEQYLLDAHVSVMVTGYNSKRFLVLGAVKQPGSYSLQARERILDAVSKAGGIDFDQAGMKGMIIRTEKPNTDQERKIIINLNLQGLLKARDQISNLFLADRDVLFIPNAELFYIIGQVRRPGSYPLGDREITLVEAISMAGGFTPIAARNRTHIIRVEDG</sequence>
<comment type="similarity">
    <text evidence="2">Belongs to the BexD/CtrA/VexA family.</text>
</comment>
<keyword evidence="14" id="KW-0449">Lipoprotein</keyword>
<evidence type="ECO:0000256" key="12">
    <source>
        <dbReference type="ARBA" id="ARBA00023139"/>
    </source>
</evidence>
<dbReference type="Pfam" id="PF02563">
    <property type="entry name" value="Poly_export"/>
    <property type="match status" value="1"/>
</dbReference>
<dbReference type="InterPro" id="IPR049712">
    <property type="entry name" value="Poly_export"/>
</dbReference>
<keyword evidence="6" id="KW-0812">Transmembrane</keyword>
<keyword evidence="13" id="KW-0998">Cell outer membrane</keyword>
<comment type="subcellular location">
    <subcellularLocation>
        <location evidence="1">Cell outer membrane</location>
        <topology evidence="1">Multi-pass membrane protein</topology>
    </subcellularLocation>
</comment>
<accession>X0VNY1</accession>
<evidence type="ECO:0000256" key="2">
    <source>
        <dbReference type="ARBA" id="ARBA00009450"/>
    </source>
</evidence>
<evidence type="ECO:0000256" key="1">
    <source>
        <dbReference type="ARBA" id="ARBA00004571"/>
    </source>
</evidence>
<dbReference type="Gene3D" id="3.10.560.10">
    <property type="entry name" value="Outer membrane lipoprotein wza domain like"/>
    <property type="match status" value="2"/>
</dbReference>
<name>X0VNY1_9ZZZZ</name>
<keyword evidence="7" id="KW-0732">Signal</keyword>
<evidence type="ECO:0000256" key="6">
    <source>
        <dbReference type="ARBA" id="ARBA00022692"/>
    </source>
</evidence>
<evidence type="ECO:0000256" key="11">
    <source>
        <dbReference type="ARBA" id="ARBA00023136"/>
    </source>
</evidence>
<keyword evidence="12" id="KW-0564">Palmitate</keyword>
<dbReference type="PANTHER" id="PTHR33619">
    <property type="entry name" value="POLYSACCHARIDE EXPORT PROTEIN GFCE-RELATED"/>
    <property type="match status" value="1"/>
</dbReference>
<dbReference type="InterPro" id="IPR019554">
    <property type="entry name" value="Soluble_ligand-bd"/>
</dbReference>
<evidence type="ECO:0000256" key="5">
    <source>
        <dbReference type="ARBA" id="ARBA00022597"/>
    </source>
</evidence>
<keyword evidence="8" id="KW-0625">Polysaccharide transport</keyword>
<feature type="domain" description="SLBB" evidence="17">
    <location>
        <begin position="116"/>
        <end position="202"/>
    </location>
</feature>
<keyword evidence="11" id="KW-0472">Membrane</keyword>
<proteinExistence type="inferred from homology"/>